<dbReference type="Proteomes" id="UP001596417">
    <property type="component" value="Unassembled WGS sequence"/>
</dbReference>
<gene>
    <name evidence="1" type="ORF">ACFQL7_14405</name>
</gene>
<reference evidence="1 2" key="1">
    <citation type="journal article" date="2019" name="Int. J. Syst. Evol. Microbiol.">
        <title>The Global Catalogue of Microorganisms (GCM) 10K type strain sequencing project: providing services to taxonomists for standard genome sequencing and annotation.</title>
        <authorList>
            <consortium name="The Broad Institute Genomics Platform"/>
            <consortium name="The Broad Institute Genome Sequencing Center for Infectious Disease"/>
            <person name="Wu L."/>
            <person name="Ma J."/>
        </authorList>
    </citation>
    <scope>NUCLEOTIDE SEQUENCE [LARGE SCALE GENOMIC DNA]</scope>
    <source>
        <strain evidence="1 2">RDMS1</strain>
    </source>
</reference>
<name>A0ABD5YR37_9EURY</name>
<sequence>MLSRMISLPRRAITRALQWINDNPLPTAGVTMAAVSAGYLLVVLQNTVTSDTASTTLEPTFMLSVASERPAYLLAIVVGIGTLVLWRE</sequence>
<keyword evidence="2" id="KW-1185">Reference proteome</keyword>
<dbReference type="AlphaFoldDB" id="A0ABD5YR37"/>
<comment type="caution">
    <text evidence="1">The sequence shown here is derived from an EMBL/GenBank/DDBJ whole genome shotgun (WGS) entry which is preliminary data.</text>
</comment>
<protein>
    <submittedName>
        <fullName evidence="1">Uncharacterized protein</fullName>
    </submittedName>
</protein>
<organism evidence="1 2">
    <name type="scientific">Halocatena marina</name>
    <dbReference type="NCBI Taxonomy" id="2934937"/>
    <lineage>
        <taxon>Archaea</taxon>
        <taxon>Methanobacteriati</taxon>
        <taxon>Methanobacteriota</taxon>
        <taxon>Stenosarchaea group</taxon>
        <taxon>Halobacteria</taxon>
        <taxon>Halobacteriales</taxon>
        <taxon>Natronomonadaceae</taxon>
        <taxon>Halocatena</taxon>
    </lineage>
</organism>
<proteinExistence type="predicted"/>
<accession>A0ABD5YR37</accession>
<evidence type="ECO:0000313" key="1">
    <source>
        <dbReference type="EMBL" id="MFC7190902.1"/>
    </source>
</evidence>
<dbReference type="EMBL" id="JBHTAX010000001">
    <property type="protein sequence ID" value="MFC7190902.1"/>
    <property type="molecule type" value="Genomic_DNA"/>
</dbReference>
<dbReference type="GeneID" id="76200570"/>
<evidence type="ECO:0000313" key="2">
    <source>
        <dbReference type="Proteomes" id="UP001596417"/>
    </source>
</evidence>
<dbReference type="RefSeq" id="WP_264555872.1">
    <property type="nucleotide sequence ID" value="NZ_CP109979.1"/>
</dbReference>